<evidence type="ECO:0000313" key="3">
    <source>
        <dbReference type="Proteomes" id="UP000027997"/>
    </source>
</evidence>
<proteinExistence type="predicted"/>
<dbReference type="RefSeq" id="WP_034843964.1">
    <property type="nucleotide sequence ID" value="NZ_JOJP01000001.1"/>
</dbReference>
<sequence length="119" mass="13445">MTNDEQVEAARAYVALSNAHRLDWISPMLDESASYYSAFLGDFQGKSAILDMMTTFFSKIPDVNWHVNSYRNLNGSCVELEFVRTGTDIESDESVNVPGIERIFFSNEGLICRIEVHKA</sequence>
<comment type="caution">
    <text evidence="2">The sequence shown here is derived from an EMBL/GenBank/DDBJ whole genome shotgun (WGS) entry which is preliminary data.</text>
</comment>
<evidence type="ECO:0000313" key="2">
    <source>
        <dbReference type="EMBL" id="KEI69829.1"/>
    </source>
</evidence>
<gene>
    <name evidence="2" type="ORF">GV64_02900</name>
</gene>
<dbReference type="EMBL" id="JOJP01000001">
    <property type="protein sequence ID" value="KEI69829.1"/>
    <property type="molecule type" value="Genomic_DNA"/>
</dbReference>
<dbReference type="Gene3D" id="3.10.450.50">
    <property type="match status" value="1"/>
</dbReference>
<dbReference type="InterPro" id="IPR032710">
    <property type="entry name" value="NTF2-like_dom_sf"/>
</dbReference>
<reference evidence="2 3" key="1">
    <citation type="submission" date="2014-06" db="EMBL/GenBank/DDBJ databases">
        <title>Whole Genome Sequences of Three Symbiotic Endozoicomonas Bacteria.</title>
        <authorList>
            <person name="Neave M.J."/>
            <person name="Apprill A."/>
            <person name="Voolstra C.R."/>
        </authorList>
    </citation>
    <scope>NUCLEOTIDE SEQUENCE [LARGE SCALE GENOMIC DNA]</scope>
    <source>
        <strain evidence="2 3">DSM 22380</strain>
    </source>
</reference>
<dbReference type="InterPro" id="IPR037401">
    <property type="entry name" value="SnoaL-like"/>
</dbReference>
<protein>
    <recommendedName>
        <fullName evidence="1">SnoaL-like domain-containing protein</fullName>
    </recommendedName>
</protein>
<feature type="domain" description="SnoaL-like" evidence="1">
    <location>
        <begin position="10"/>
        <end position="113"/>
    </location>
</feature>
<keyword evidence="3" id="KW-1185">Reference proteome</keyword>
<dbReference type="Pfam" id="PF12680">
    <property type="entry name" value="SnoaL_2"/>
    <property type="match status" value="1"/>
</dbReference>
<evidence type="ECO:0000259" key="1">
    <source>
        <dbReference type="Pfam" id="PF12680"/>
    </source>
</evidence>
<accession>A0A081K6Q3</accession>
<dbReference type="Proteomes" id="UP000027997">
    <property type="component" value="Unassembled WGS sequence"/>
</dbReference>
<name>A0A081K6Q3_9GAMM</name>
<dbReference type="SUPFAM" id="SSF54427">
    <property type="entry name" value="NTF2-like"/>
    <property type="match status" value="1"/>
</dbReference>
<dbReference type="AlphaFoldDB" id="A0A081K6Q3"/>
<organism evidence="2 3">
    <name type="scientific">Endozoicomonas elysicola</name>
    <dbReference type="NCBI Taxonomy" id="305900"/>
    <lineage>
        <taxon>Bacteria</taxon>
        <taxon>Pseudomonadati</taxon>
        <taxon>Pseudomonadota</taxon>
        <taxon>Gammaproteobacteria</taxon>
        <taxon>Oceanospirillales</taxon>
        <taxon>Endozoicomonadaceae</taxon>
        <taxon>Endozoicomonas</taxon>
    </lineage>
</organism>